<dbReference type="Proteomes" id="UP001161422">
    <property type="component" value="Unassembled WGS sequence"/>
</dbReference>
<evidence type="ECO:0000256" key="1">
    <source>
        <dbReference type="SAM" id="SignalP"/>
    </source>
</evidence>
<dbReference type="InterPro" id="IPR008869">
    <property type="entry name" value="MlaC/ttg2D"/>
</dbReference>
<name>A0AA37RV79_9GAMM</name>
<protein>
    <submittedName>
        <fullName evidence="2">Toluene tolerance protein</fullName>
    </submittedName>
</protein>
<sequence length="218" mass="24579">MVTAFFRTLICTAALLGLSLSTATANELNHKNPYVLVQQVSELTFARFERDRQLIETNPDHLKVIVEEELMPYIDSQYSAYKVLGKFLRQTNRAQRDAFVEAFSSYLVTTYAQAFTEYTNQTVSFEPAQDFSGESIVSVGVNIIEPGRPDIKIQFKARRLKNDTWKAFDMVAEGVSLLASKQSQIAAMIRQQGIDQVTITLAEKGQSKVQPRDQKDPS</sequence>
<feature type="chain" id="PRO_5041209384" evidence="1">
    <location>
        <begin position="26"/>
        <end position="218"/>
    </location>
</feature>
<dbReference type="InterPro" id="IPR042245">
    <property type="entry name" value="Tgt2/MlaC_sf"/>
</dbReference>
<dbReference type="Gene3D" id="3.10.450.710">
    <property type="entry name" value="Tgt2/MlaC"/>
    <property type="match status" value="1"/>
</dbReference>
<evidence type="ECO:0000313" key="2">
    <source>
        <dbReference type="EMBL" id="GLP95821.1"/>
    </source>
</evidence>
<keyword evidence="3" id="KW-1185">Reference proteome</keyword>
<reference evidence="2" key="1">
    <citation type="journal article" date="2014" name="Int. J. Syst. Evol. Microbiol.">
        <title>Complete genome sequence of Corynebacterium casei LMG S-19264T (=DSM 44701T), isolated from a smear-ripened cheese.</title>
        <authorList>
            <consortium name="US DOE Joint Genome Institute (JGI-PGF)"/>
            <person name="Walter F."/>
            <person name="Albersmeier A."/>
            <person name="Kalinowski J."/>
            <person name="Ruckert C."/>
        </authorList>
    </citation>
    <scope>NUCLEOTIDE SEQUENCE</scope>
    <source>
        <strain evidence="2">NBRC 101628</strain>
    </source>
</reference>
<organism evidence="2 3">
    <name type="scientific">Paraferrimonas sedimenticola</name>
    <dbReference type="NCBI Taxonomy" id="375674"/>
    <lineage>
        <taxon>Bacteria</taxon>
        <taxon>Pseudomonadati</taxon>
        <taxon>Pseudomonadota</taxon>
        <taxon>Gammaproteobacteria</taxon>
        <taxon>Alteromonadales</taxon>
        <taxon>Ferrimonadaceae</taxon>
        <taxon>Paraferrimonas</taxon>
    </lineage>
</organism>
<comment type="caution">
    <text evidence="2">The sequence shown here is derived from an EMBL/GenBank/DDBJ whole genome shotgun (WGS) entry which is preliminary data.</text>
</comment>
<dbReference type="AlphaFoldDB" id="A0AA37RV79"/>
<dbReference type="EMBL" id="BSNC01000003">
    <property type="protein sequence ID" value="GLP95821.1"/>
    <property type="molecule type" value="Genomic_DNA"/>
</dbReference>
<keyword evidence="1" id="KW-0732">Signal</keyword>
<dbReference type="PANTHER" id="PTHR36573:SF1">
    <property type="entry name" value="INTERMEMBRANE PHOSPHOLIPID TRANSPORT SYSTEM BINDING PROTEIN MLAC"/>
    <property type="match status" value="1"/>
</dbReference>
<evidence type="ECO:0000313" key="3">
    <source>
        <dbReference type="Proteomes" id="UP001161422"/>
    </source>
</evidence>
<reference evidence="2" key="2">
    <citation type="submission" date="2023-01" db="EMBL/GenBank/DDBJ databases">
        <title>Draft genome sequence of Paraferrimonas sedimenticola strain NBRC 101628.</title>
        <authorList>
            <person name="Sun Q."/>
            <person name="Mori K."/>
        </authorList>
    </citation>
    <scope>NUCLEOTIDE SEQUENCE</scope>
    <source>
        <strain evidence="2">NBRC 101628</strain>
    </source>
</reference>
<accession>A0AA37RV79</accession>
<dbReference type="RefSeq" id="WP_095506390.1">
    <property type="nucleotide sequence ID" value="NZ_BSNC01000003.1"/>
</dbReference>
<dbReference type="PANTHER" id="PTHR36573">
    <property type="entry name" value="INTERMEMBRANE PHOSPHOLIPID TRANSPORT SYSTEM BINDING PROTEIN MLAC"/>
    <property type="match status" value="1"/>
</dbReference>
<dbReference type="Pfam" id="PF05494">
    <property type="entry name" value="MlaC"/>
    <property type="match status" value="1"/>
</dbReference>
<proteinExistence type="predicted"/>
<dbReference type="PIRSF" id="PIRSF004649">
    <property type="entry name" value="MlaC"/>
    <property type="match status" value="1"/>
</dbReference>
<feature type="signal peptide" evidence="1">
    <location>
        <begin position="1"/>
        <end position="25"/>
    </location>
</feature>
<gene>
    <name evidence="2" type="primary">mlaC</name>
    <name evidence="2" type="ORF">GCM10007895_11270</name>
</gene>